<name>A0A177WGU1_BATDL</name>
<dbReference type="InterPro" id="IPR050121">
    <property type="entry name" value="Cytochrome_P450_monoxygenase"/>
</dbReference>
<dbReference type="AlphaFoldDB" id="A0A177WGU1"/>
<keyword evidence="2" id="KW-0349">Heme</keyword>
<dbReference type="GO" id="GO:0020037">
    <property type="term" value="F:heme binding"/>
    <property type="evidence" value="ECO:0007669"/>
    <property type="project" value="InterPro"/>
</dbReference>
<dbReference type="GO" id="GO:0005506">
    <property type="term" value="F:iron ion binding"/>
    <property type="evidence" value="ECO:0007669"/>
    <property type="project" value="InterPro"/>
</dbReference>
<dbReference type="InterPro" id="IPR001128">
    <property type="entry name" value="Cyt_P450"/>
</dbReference>
<feature type="compositionally biased region" description="Polar residues" evidence="3">
    <location>
        <begin position="464"/>
        <end position="473"/>
    </location>
</feature>
<keyword evidence="2" id="KW-0479">Metal-binding</keyword>
<evidence type="ECO:0008006" key="6">
    <source>
        <dbReference type="Google" id="ProtNLM"/>
    </source>
</evidence>
<comment type="cofactor">
    <cofactor evidence="2">
        <name>heme</name>
        <dbReference type="ChEBI" id="CHEBI:30413"/>
    </cofactor>
</comment>
<feature type="region of interest" description="Disordered" evidence="3">
    <location>
        <begin position="464"/>
        <end position="493"/>
    </location>
</feature>
<dbReference type="Pfam" id="PF00067">
    <property type="entry name" value="p450"/>
    <property type="match status" value="2"/>
</dbReference>
<feature type="compositionally biased region" description="Basic and acidic residues" evidence="3">
    <location>
        <begin position="474"/>
        <end position="493"/>
    </location>
</feature>
<dbReference type="PANTHER" id="PTHR24305:SF166">
    <property type="entry name" value="CYTOCHROME P450 12A4, MITOCHONDRIAL-RELATED"/>
    <property type="match status" value="1"/>
</dbReference>
<evidence type="ECO:0000256" key="3">
    <source>
        <dbReference type="SAM" id="MobiDB-lite"/>
    </source>
</evidence>
<dbReference type="eggNOG" id="KOG0158">
    <property type="taxonomic scope" value="Eukaryota"/>
</dbReference>
<dbReference type="PRINTS" id="PR00463">
    <property type="entry name" value="EP450I"/>
</dbReference>
<dbReference type="STRING" id="403673.A0A177WGU1"/>
<dbReference type="VEuPathDB" id="FungiDB:BDEG_22877"/>
<evidence type="ECO:0000313" key="5">
    <source>
        <dbReference type="Proteomes" id="UP000077115"/>
    </source>
</evidence>
<accession>A0A177WGU1</accession>
<dbReference type="PRINTS" id="PR00385">
    <property type="entry name" value="P450"/>
</dbReference>
<proteinExistence type="inferred from homology"/>
<dbReference type="GO" id="GO:0016705">
    <property type="term" value="F:oxidoreductase activity, acting on paired donors, with incorporation or reduction of molecular oxygen"/>
    <property type="evidence" value="ECO:0007669"/>
    <property type="project" value="InterPro"/>
</dbReference>
<dbReference type="InterPro" id="IPR036396">
    <property type="entry name" value="Cyt_P450_sf"/>
</dbReference>
<dbReference type="GO" id="GO:0004497">
    <property type="term" value="F:monooxygenase activity"/>
    <property type="evidence" value="ECO:0007669"/>
    <property type="project" value="InterPro"/>
</dbReference>
<feature type="binding site" description="axial binding residue" evidence="2">
    <location>
        <position position="514"/>
    </location>
    <ligand>
        <name>heme</name>
        <dbReference type="ChEBI" id="CHEBI:30413"/>
    </ligand>
    <ligandPart>
        <name>Fe</name>
        <dbReference type="ChEBI" id="CHEBI:18248"/>
    </ligandPart>
</feature>
<dbReference type="Gene3D" id="1.10.630.10">
    <property type="entry name" value="Cytochrome P450"/>
    <property type="match status" value="1"/>
</dbReference>
<gene>
    <name evidence="4" type="ORF">BDEG_22877</name>
</gene>
<dbReference type="SUPFAM" id="SSF48264">
    <property type="entry name" value="Cytochrome P450"/>
    <property type="match status" value="1"/>
</dbReference>
<comment type="similarity">
    <text evidence="1">Belongs to the cytochrome P450 family.</text>
</comment>
<sequence>MSASLTKWLRISLVSLPALYTIYTVIRWRLLAAKERRILERLCPTLPVITINFNRTMFGIIDVTHFSIIPTWWMPKILPKGWQWMGGHDVYQQLGEDTIAIVSPGDRQFWVVDADLVKDIVSRKSDFVKPVHIYTILNIFGSNVVTTEHAEWRRHRRIVSPQFSERINLSVLQYAAETVRDMLKCWQSTEHTAHGEVRVNVSNDMMKLALHVISGAGFGMRLDWVTSESDQTLDHGHTMSYKTAVHSMMAGLLLKSILPKFAYLLPIERVQNVKRSFDEFGLYLSEVIRGADKQDESNLLVSLAKAARAEDGGLTEQELVGNVFVFLFAGHETTASTFMFALAMLASHQDVQQRLYEEIQLILDGNDPQLKDIQNLGYTLAVMNETLRMFPPVVAIPKHTTSQQTLGKYIIPEDTRVTLHTVGIHYNPKYWGPDPSVFRPARWFTLPECASSAVKTRDFIRSTTQLKSQTSPSEPEHDKTRSDVPDTASDKPHQSLFSYNRYAFLPYSEGMRSCLGKRFAQVEFITGLAMMMQKYSVHLPDGAQIEEVIESQNRVTLQPKRDMYLVFKPRTST</sequence>
<protein>
    <recommendedName>
        <fullName evidence="6">Cytochrome P450</fullName>
    </recommendedName>
</protein>
<dbReference type="Proteomes" id="UP000077115">
    <property type="component" value="Unassembled WGS sequence"/>
</dbReference>
<dbReference type="OrthoDB" id="1470350at2759"/>
<keyword evidence="2" id="KW-0408">Iron</keyword>
<dbReference type="PANTHER" id="PTHR24305">
    <property type="entry name" value="CYTOCHROME P450"/>
    <property type="match status" value="1"/>
</dbReference>
<dbReference type="EMBL" id="DS022302">
    <property type="protein sequence ID" value="OAJ38992.1"/>
    <property type="molecule type" value="Genomic_DNA"/>
</dbReference>
<dbReference type="InterPro" id="IPR002401">
    <property type="entry name" value="Cyt_P450_E_grp-I"/>
</dbReference>
<evidence type="ECO:0000256" key="2">
    <source>
        <dbReference type="PIRSR" id="PIRSR602401-1"/>
    </source>
</evidence>
<evidence type="ECO:0000256" key="1">
    <source>
        <dbReference type="ARBA" id="ARBA00010617"/>
    </source>
</evidence>
<organism evidence="4 5">
    <name type="scientific">Batrachochytrium dendrobatidis (strain JEL423)</name>
    <dbReference type="NCBI Taxonomy" id="403673"/>
    <lineage>
        <taxon>Eukaryota</taxon>
        <taxon>Fungi</taxon>
        <taxon>Fungi incertae sedis</taxon>
        <taxon>Chytridiomycota</taxon>
        <taxon>Chytridiomycota incertae sedis</taxon>
        <taxon>Chytridiomycetes</taxon>
        <taxon>Rhizophydiales</taxon>
        <taxon>Rhizophydiales incertae sedis</taxon>
        <taxon>Batrachochytrium</taxon>
    </lineage>
</organism>
<evidence type="ECO:0000313" key="4">
    <source>
        <dbReference type="EMBL" id="OAJ38992.1"/>
    </source>
</evidence>
<reference evidence="4 5" key="2">
    <citation type="submission" date="2016-05" db="EMBL/GenBank/DDBJ databases">
        <title>Lineage-specific infection strategies underlie the spectrum of fungal disease in amphibians.</title>
        <authorList>
            <person name="Cuomo C.A."/>
            <person name="Farrer R.A."/>
            <person name="James T."/>
            <person name="Longcore J."/>
            <person name="Birren B."/>
        </authorList>
    </citation>
    <scope>NUCLEOTIDE SEQUENCE [LARGE SCALE GENOMIC DNA]</scope>
    <source>
        <strain evidence="4 5">JEL423</strain>
    </source>
</reference>
<reference evidence="4 5" key="1">
    <citation type="submission" date="2006-10" db="EMBL/GenBank/DDBJ databases">
        <title>The Genome Sequence of Batrachochytrium dendrobatidis JEL423.</title>
        <authorList>
            <consortium name="The Broad Institute Genome Sequencing Platform"/>
            <person name="Birren B."/>
            <person name="Lander E."/>
            <person name="Galagan J."/>
            <person name="Cuomo C."/>
            <person name="Devon K."/>
            <person name="Jaffe D."/>
            <person name="Butler J."/>
            <person name="Alvarez P."/>
            <person name="Gnerre S."/>
            <person name="Grabherr M."/>
            <person name="Kleber M."/>
            <person name="Mauceli E."/>
            <person name="Brockman W."/>
            <person name="Young S."/>
            <person name="LaButti K."/>
            <person name="Sykes S."/>
            <person name="DeCaprio D."/>
            <person name="Crawford M."/>
            <person name="Koehrsen M."/>
            <person name="Engels R."/>
            <person name="Montgomery P."/>
            <person name="Pearson M."/>
            <person name="Howarth C."/>
            <person name="Larson L."/>
            <person name="White J."/>
            <person name="O'Leary S."/>
            <person name="Kodira C."/>
            <person name="Zeng Q."/>
            <person name="Yandava C."/>
            <person name="Alvarado L."/>
            <person name="Longcore J."/>
            <person name="James T."/>
        </authorList>
    </citation>
    <scope>NUCLEOTIDE SEQUENCE [LARGE SCALE GENOMIC DNA]</scope>
    <source>
        <strain evidence="4 5">JEL423</strain>
    </source>
</reference>